<sequence length="163" mass="17585">MALKFKFGLLIVVISITEICLLKFAGAVCNECQENHVACVNQTSYYMCFGESIPNTSQLFTCPEGLVCTNLPTICFQRNTLPASCGDTSSCDICNSNQVFACTSRTTFSFCYGATTPSDVTGNCPLNTTCDASSPNFCVYELKATSIVCDRVDPSQASGFIDF</sequence>
<dbReference type="AlphaFoldDB" id="A0A1L8E9I5"/>
<reference evidence="2" key="1">
    <citation type="submission" date="2017-01" db="EMBL/GenBank/DDBJ databases">
        <title>An insight into the sialome and mialome of the horn fly, Haematobia irritans.</title>
        <authorList>
            <person name="Breijo M."/>
            <person name="Boiani M."/>
            <person name="Ures X."/>
            <person name="Rocha S."/>
            <person name="Sequeira M."/>
            <person name="Ribeiro J.M."/>
        </authorList>
    </citation>
    <scope>NUCLEOTIDE SEQUENCE</scope>
</reference>
<feature type="signal peptide" evidence="1">
    <location>
        <begin position="1"/>
        <end position="27"/>
    </location>
</feature>
<keyword evidence="1" id="KW-0732">Signal</keyword>
<evidence type="ECO:0000313" key="2">
    <source>
        <dbReference type="EMBL" id="JAV15245.1"/>
    </source>
</evidence>
<dbReference type="EMBL" id="GFDG01003554">
    <property type="protein sequence ID" value="JAV15245.1"/>
    <property type="molecule type" value="Transcribed_RNA"/>
</dbReference>
<organism evidence="2">
    <name type="scientific">Haematobia irritans</name>
    <name type="common">Horn fly</name>
    <name type="synonym">Conops irritans</name>
    <dbReference type="NCBI Taxonomy" id="7368"/>
    <lineage>
        <taxon>Eukaryota</taxon>
        <taxon>Metazoa</taxon>
        <taxon>Ecdysozoa</taxon>
        <taxon>Arthropoda</taxon>
        <taxon>Hexapoda</taxon>
        <taxon>Insecta</taxon>
        <taxon>Pterygota</taxon>
        <taxon>Neoptera</taxon>
        <taxon>Endopterygota</taxon>
        <taxon>Diptera</taxon>
        <taxon>Brachycera</taxon>
        <taxon>Muscomorpha</taxon>
        <taxon>Muscoidea</taxon>
        <taxon>Muscidae</taxon>
        <taxon>Haematobia</taxon>
    </lineage>
</organism>
<protein>
    <submittedName>
        <fullName evidence="2">Putative secreted protein</fullName>
    </submittedName>
</protein>
<feature type="chain" id="PRO_5012882879" evidence="1">
    <location>
        <begin position="28"/>
        <end position="163"/>
    </location>
</feature>
<evidence type="ECO:0000256" key="1">
    <source>
        <dbReference type="SAM" id="SignalP"/>
    </source>
</evidence>
<accession>A0A1L8E9I5</accession>
<name>A0A1L8E9I5_HAEIR</name>
<proteinExistence type="predicted"/>